<gene>
    <name evidence="2" type="ORF">C7382_106112</name>
</gene>
<dbReference type="Proteomes" id="UP000245462">
    <property type="component" value="Unassembled WGS sequence"/>
</dbReference>
<feature type="transmembrane region" description="Helical" evidence="1">
    <location>
        <begin position="61"/>
        <end position="78"/>
    </location>
</feature>
<keyword evidence="1" id="KW-1133">Transmembrane helix</keyword>
<reference evidence="2 3" key="1">
    <citation type="submission" date="2018-04" db="EMBL/GenBank/DDBJ databases">
        <title>Genomic Encyclopedia of Type Strains, Phase IV (KMG-IV): sequencing the most valuable type-strain genomes for metagenomic binning, comparative biology and taxonomic classification.</title>
        <authorList>
            <person name="Goeker M."/>
        </authorList>
    </citation>
    <scope>NUCLEOTIDE SEQUENCE [LARGE SCALE GENOMIC DNA]</scope>
    <source>
        <strain evidence="2 3">DSM 28520</strain>
    </source>
</reference>
<name>A0A2U1FHL1_9PORP</name>
<accession>A0A2U1FHL1</accession>
<proteinExistence type="predicted"/>
<evidence type="ECO:0000256" key="1">
    <source>
        <dbReference type="SAM" id="Phobius"/>
    </source>
</evidence>
<keyword evidence="1" id="KW-0472">Membrane</keyword>
<keyword evidence="1" id="KW-0812">Transmembrane</keyword>
<dbReference type="EMBL" id="QEKY01000006">
    <property type="protein sequence ID" value="PVZ11649.1"/>
    <property type="molecule type" value="Genomic_DNA"/>
</dbReference>
<evidence type="ECO:0000313" key="2">
    <source>
        <dbReference type="EMBL" id="PVZ11649.1"/>
    </source>
</evidence>
<dbReference type="RefSeq" id="WP_116679166.1">
    <property type="nucleotide sequence ID" value="NZ_JBGXZY010000017.1"/>
</dbReference>
<dbReference type="AlphaFoldDB" id="A0A2U1FHL1"/>
<dbReference type="GeneID" id="94550617"/>
<organism evidence="2 3">
    <name type="scientific">Porphyromonas loveana</name>
    <dbReference type="NCBI Taxonomy" id="1884669"/>
    <lineage>
        <taxon>Bacteria</taxon>
        <taxon>Pseudomonadati</taxon>
        <taxon>Bacteroidota</taxon>
        <taxon>Bacteroidia</taxon>
        <taxon>Bacteroidales</taxon>
        <taxon>Porphyromonadaceae</taxon>
        <taxon>Porphyromonas</taxon>
    </lineage>
</organism>
<comment type="caution">
    <text evidence="2">The sequence shown here is derived from an EMBL/GenBank/DDBJ whole genome shotgun (WGS) entry which is preliminary data.</text>
</comment>
<dbReference type="OrthoDB" id="1121419at2"/>
<sequence>MKQLDSDMNIRTKEDSSRHYSVPDDYFASFTDKLMAQIPTEEVQEEQAPLRRPLWHRLRPVLYVAASFLLMLGVYQAFNLFDTGADNNIALPTSASLVASDYGDSRWSEDSDYSDFLHENSVETAADELVLTNFSE</sequence>
<keyword evidence="3" id="KW-1185">Reference proteome</keyword>
<protein>
    <submittedName>
        <fullName evidence="2">Uncharacterized protein</fullName>
    </submittedName>
</protein>
<evidence type="ECO:0000313" key="3">
    <source>
        <dbReference type="Proteomes" id="UP000245462"/>
    </source>
</evidence>